<feature type="region of interest" description="Disordered" evidence="6">
    <location>
        <begin position="349"/>
        <end position="381"/>
    </location>
</feature>
<dbReference type="GO" id="GO:0006886">
    <property type="term" value="P:intracellular protein transport"/>
    <property type="evidence" value="ECO:0007669"/>
    <property type="project" value="InterPro"/>
</dbReference>
<dbReference type="SMART" id="SM00397">
    <property type="entry name" value="t_SNARE"/>
    <property type="match status" value="1"/>
</dbReference>
<evidence type="ECO:0000256" key="1">
    <source>
        <dbReference type="ARBA" id="ARBA00009063"/>
    </source>
</evidence>
<dbReference type="STRING" id="1276538.A0A1X7RN70"/>
<dbReference type="PANTHER" id="PTHR21060">
    <property type="entry name" value="ACETATE KINASE"/>
    <property type="match status" value="1"/>
</dbReference>
<dbReference type="FunFam" id="1.20.58.70:FF:000021">
    <property type="entry name" value="SNARE complex subunit (Tlg2)"/>
    <property type="match status" value="1"/>
</dbReference>
<dbReference type="GO" id="GO:0005484">
    <property type="term" value="F:SNAP receptor activity"/>
    <property type="evidence" value="ECO:0007669"/>
    <property type="project" value="InterPro"/>
</dbReference>
<dbReference type="CDD" id="cd15845">
    <property type="entry name" value="SNARE_syntaxin16"/>
    <property type="match status" value="1"/>
</dbReference>
<keyword evidence="7" id="KW-0812">Transmembrane</keyword>
<dbReference type="Pfam" id="PF05739">
    <property type="entry name" value="SNARE"/>
    <property type="match status" value="1"/>
</dbReference>
<dbReference type="InterPro" id="IPR000890">
    <property type="entry name" value="Aliphatic_acid_kin_short-chain"/>
</dbReference>
<evidence type="ECO:0000256" key="5">
    <source>
        <dbReference type="ARBA" id="ARBA00022840"/>
    </source>
</evidence>
<dbReference type="SUPFAM" id="SSF53067">
    <property type="entry name" value="Actin-like ATPase domain"/>
    <property type="match status" value="1"/>
</dbReference>
<dbReference type="PANTHER" id="PTHR21060:SF15">
    <property type="entry name" value="ACETATE KINASE-RELATED"/>
    <property type="match status" value="1"/>
</dbReference>
<reference evidence="9 10" key="1">
    <citation type="submission" date="2016-06" db="EMBL/GenBank/DDBJ databases">
        <authorList>
            <person name="Kjaerup R.B."/>
            <person name="Dalgaard T.S."/>
            <person name="Juul-Madsen H.R."/>
        </authorList>
    </citation>
    <scope>NUCLEOTIDE SEQUENCE [LARGE SCALE GENOMIC DNA]</scope>
</reference>
<dbReference type="SUPFAM" id="SSF47661">
    <property type="entry name" value="t-snare proteins"/>
    <property type="match status" value="1"/>
</dbReference>
<keyword evidence="10" id="KW-1185">Reference proteome</keyword>
<dbReference type="GO" id="GO:0008776">
    <property type="term" value="F:acetate kinase activity"/>
    <property type="evidence" value="ECO:0007669"/>
    <property type="project" value="TreeGrafter"/>
</dbReference>
<dbReference type="AlphaFoldDB" id="A0A1X7RN70"/>
<accession>A0A1X7RN70</accession>
<feature type="compositionally biased region" description="Pro residues" evidence="6">
    <location>
        <begin position="349"/>
        <end position="363"/>
    </location>
</feature>
<dbReference type="InterPro" id="IPR043129">
    <property type="entry name" value="ATPase_NBD"/>
</dbReference>
<keyword evidence="5" id="KW-0067">ATP-binding</keyword>
<evidence type="ECO:0000313" key="9">
    <source>
        <dbReference type="EMBL" id="SMQ48882.1"/>
    </source>
</evidence>
<organism evidence="9 10">
    <name type="scientific">Zymoseptoria tritici (strain ST99CH_3D7)</name>
    <dbReference type="NCBI Taxonomy" id="1276538"/>
    <lineage>
        <taxon>Eukaryota</taxon>
        <taxon>Fungi</taxon>
        <taxon>Dikarya</taxon>
        <taxon>Ascomycota</taxon>
        <taxon>Pezizomycotina</taxon>
        <taxon>Dothideomycetes</taxon>
        <taxon>Dothideomycetidae</taxon>
        <taxon>Mycosphaerellales</taxon>
        <taxon>Mycosphaerellaceae</taxon>
        <taxon>Zymoseptoria</taxon>
    </lineage>
</organism>
<evidence type="ECO:0000256" key="4">
    <source>
        <dbReference type="ARBA" id="ARBA00022777"/>
    </source>
</evidence>
<comment type="similarity">
    <text evidence="1">Belongs to the syntaxin family.</text>
</comment>
<keyword evidence="4" id="KW-0418">Kinase</keyword>
<feature type="compositionally biased region" description="Polar residues" evidence="6">
    <location>
        <begin position="202"/>
        <end position="218"/>
    </location>
</feature>
<feature type="transmembrane region" description="Helical" evidence="7">
    <location>
        <begin position="325"/>
        <end position="342"/>
    </location>
</feature>
<proteinExistence type="inferred from homology"/>
<evidence type="ECO:0000256" key="6">
    <source>
        <dbReference type="SAM" id="MobiDB-lite"/>
    </source>
</evidence>
<dbReference type="InterPro" id="IPR010989">
    <property type="entry name" value="SNARE"/>
</dbReference>
<feature type="region of interest" description="Disordered" evidence="6">
    <location>
        <begin position="200"/>
        <end position="226"/>
    </location>
</feature>
<gene>
    <name evidence="9" type="ORF">ZT3D7_G4032</name>
</gene>
<dbReference type="GO" id="GO:0016020">
    <property type="term" value="C:membrane"/>
    <property type="evidence" value="ECO:0007669"/>
    <property type="project" value="InterPro"/>
</dbReference>
<dbReference type="EMBL" id="LT853694">
    <property type="protein sequence ID" value="SMQ48882.1"/>
    <property type="molecule type" value="Genomic_DNA"/>
</dbReference>
<feature type="domain" description="T-SNARE coiled-coil homology" evidence="8">
    <location>
        <begin position="251"/>
        <end position="313"/>
    </location>
</feature>
<name>A0A1X7RN70_ZYMT9</name>
<keyword evidence="7" id="KW-0472">Membrane</keyword>
<keyword evidence="7" id="KW-1133">Transmembrane helix</keyword>
<keyword evidence="2" id="KW-0808">Transferase</keyword>
<evidence type="ECO:0000259" key="8">
    <source>
        <dbReference type="PROSITE" id="PS50192"/>
    </source>
</evidence>
<dbReference type="Gene3D" id="3.30.420.40">
    <property type="match status" value="1"/>
</dbReference>
<dbReference type="PROSITE" id="PS50192">
    <property type="entry name" value="T_SNARE"/>
    <property type="match status" value="1"/>
</dbReference>
<dbReference type="Gene3D" id="1.20.58.70">
    <property type="match status" value="1"/>
</dbReference>
<evidence type="ECO:0000256" key="7">
    <source>
        <dbReference type="SAM" id="Phobius"/>
    </source>
</evidence>
<dbReference type="GO" id="GO:0016192">
    <property type="term" value="P:vesicle-mediated transport"/>
    <property type="evidence" value="ECO:0007669"/>
    <property type="project" value="InterPro"/>
</dbReference>
<dbReference type="PROSITE" id="PS00914">
    <property type="entry name" value="SYNTAXIN"/>
    <property type="match status" value="1"/>
</dbReference>
<evidence type="ECO:0000256" key="2">
    <source>
        <dbReference type="ARBA" id="ARBA00022679"/>
    </source>
</evidence>
<dbReference type="Proteomes" id="UP000215127">
    <property type="component" value="Chromosome 3"/>
</dbReference>
<evidence type="ECO:0000256" key="3">
    <source>
        <dbReference type="ARBA" id="ARBA00022741"/>
    </source>
</evidence>
<dbReference type="Pfam" id="PF00871">
    <property type="entry name" value="Acetate_kinase"/>
    <property type="match status" value="1"/>
</dbReference>
<evidence type="ECO:0000313" key="10">
    <source>
        <dbReference type="Proteomes" id="UP000215127"/>
    </source>
</evidence>
<protein>
    <recommendedName>
        <fullName evidence="8">t-SNARE coiled-coil homology domain-containing protein</fullName>
    </recommendedName>
</protein>
<dbReference type="GO" id="GO:0005524">
    <property type="term" value="F:ATP binding"/>
    <property type="evidence" value="ECO:0007669"/>
    <property type="project" value="UniProtKB-KW"/>
</dbReference>
<dbReference type="GO" id="GO:0006083">
    <property type="term" value="P:acetate metabolic process"/>
    <property type="evidence" value="ECO:0007669"/>
    <property type="project" value="TreeGrafter"/>
</dbReference>
<dbReference type="InterPro" id="IPR000727">
    <property type="entry name" value="T_SNARE_dom"/>
</dbReference>
<sequence length="659" mass="73772">MSISAGGAFRDRTNLFISYRHSYAHDTAKRTRFTGPSSGRFNDDVGDSEREGLMSNLGGDGDAVIEMDVLPPRWLDLQDEVTQHLANVRSKMKRLDQMHAKHVLPGFDDESVKAKEEREIEALTRDITKDFTSCQKAIKGIDRMVQEQQQHSSSAVSNSELTMAKNLKMSLASQVGDVSTLFRKKQSAYLKKLRSLGGMGGTSSPFDRSNTPMAQNPYTDPAMMESETDRSSAQSTLLQTAQVRRRTGVLDSAIEQREREIERIAQGVIDLSNLFQDLQTMVIDQGTVLDRIDYNVERTAEHVKEADKELKVATGYQRRSVKRKAILLLILIVVGMFILLLIKPKRGSQPPPAPSPIEDPTPNDPGAGLPPKVRDTRDVVGTAPFDGLNSRHAEWKKRRRRYPVHLFAVAKVLTRAKCNPACVYHLMVPLLGITGWLTTSLGELQRPSIFNNEQQQRKPEFSVYSYEDHSHEPKQLADIQVAGLTAPPVKLTYSRGDEHIKNKELKDISSQESAYEYILKHLTSDSGLPQLSHPDDIEFACHRVVHGGDYDKPTRIDRETYHHLEELSDLAPLHNAGALTIVEAVHKACPKTTNIAFFDSAFHSTIPLPARTYAIDPKVAAHNKLRKYGFHGLSYAFITRAVAAHLAKPESKFDIPLYP</sequence>
<keyword evidence="3" id="KW-0547">Nucleotide-binding</keyword>
<dbReference type="InterPro" id="IPR006012">
    <property type="entry name" value="Syntaxin/epimorphin_CS"/>
</dbReference>